<dbReference type="PANTHER" id="PTHR13939:SF0">
    <property type="entry name" value="NMN AMIDOHYDROLASE-LIKE PROTEIN YFAY"/>
    <property type="match status" value="1"/>
</dbReference>
<dbReference type="HAMAP" id="MF_00226_B">
    <property type="entry name" value="CinA_B"/>
    <property type="match status" value="1"/>
</dbReference>
<proteinExistence type="inferred from homology"/>
<dbReference type="InterPro" id="IPR008136">
    <property type="entry name" value="CinA_C"/>
</dbReference>
<dbReference type="AlphaFoldDB" id="A0A445N262"/>
<dbReference type="InterPro" id="IPR008135">
    <property type="entry name" value="Competence-induced_CinA"/>
</dbReference>
<sequence length="441" mass="48281">MQGQQHGGSSGYIITFSHLNSVNMYGEIITIGDELISGRTLDLNARYAAGRLTASGLRVSRITSVGDDRIMVSRTLSKALESSRFVIITGGLGPTDDDMTNEIVAAALNRSLCLDRQMLDRIKRHIEAKGIELTPSIEKMAWLPEGSRIINPDGAMCGCCIIEQGVRLYFLPGIPDQMRMLLDNFVLPEILSLYEAVPSVGQNILKLYGVKEHQIAETIKAIRSETGDVVLGFYPHFPENHITLSLSGADEPAVVSEIQRVENLIRRLLDPFIFASGNQDMEEAIGRQLIDKSLTISVAESCTGGLIGHRLTNVPGSSAYFKGGVVTYSNQSKMDLIDVKEETLETYGAVSDQTVREMAQGLRKYFNTDLTLAVTGIAGPDGGGPEKPVGTVYIGLSAGNQIFSERYRFWGDRGQIKLEISTMALDWVRRYINGDPFIPGV</sequence>
<dbReference type="Pfam" id="PF00994">
    <property type="entry name" value="MoCF_biosynth"/>
    <property type="match status" value="1"/>
</dbReference>
<dbReference type="NCBIfam" id="TIGR00199">
    <property type="entry name" value="PncC_domain"/>
    <property type="match status" value="1"/>
</dbReference>
<name>A0A445N262_9BACT</name>
<gene>
    <name evidence="3" type="ORF">PITCH_A760004</name>
</gene>
<dbReference type="PANTHER" id="PTHR13939">
    <property type="entry name" value="NICOTINAMIDE-NUCLEOTIDE AMIDOHYDROLASE PNCC"/>
    <property type="match status" value="1"/>
</dbReference>
<dbReference type="EMBL" id="OJIN01000221">
    <property type="protein sequence ID" value="SPD75794.1"/>
    <property type="molecule type" value="Genomic_DNA"/>
</dbReference>
<dbReference type="SMART" id="SM00852">
    <property type="entry name" value="MoCF_biosynth"/>
    <property type="match status" value="1"/>
</dbReference>
<organism evidence="3">
    <name type="scientific">uncultured Desulfobacterium sp</name>
    <dbReference type="NCBI Taxonomy" id="201089"/>
    <lineage>
        <taxon>Bacteria</taxon>
        <taxon>Pseudomonadati</taxon>
        <taxon>Thermodesulfobacteriota</taxon>
        <taxon>Desulfobacteria</taxon>
        <taxon>Desulfobacterales</taxon>
        <taxon>Desulfobacteriaceae</taxon>
        <taxon>Desulfobacterium</taxon>
        <taxon>environmental samples</taxon>
    </lineage>
</organism>
<dbReference type="Pfam" id="PF18146">
    <property type="entry name" value="CinA_KH"/>
    <property type="match status" value="1"/>
</dbReference>
<dbReference type="Pfam" id="PF02464">
    <property type="entry name" value="CinA"/>
    <property type="match status" value="1"/>
</dbReference>
<evidence type="ECO:0000256" key="1">
    <source>
        <dbReference type="HAMAP-Rule" id="MF_00226"/>
    </source>
</evidence>
<dbReference type="SUPFAM" id="SSF142433">
    <property type="entry name" value="CinA-like"/>
    <property type="match status" value="1"/>
</dbReference>
<dbReference type="SUPFAM" id="SSF53218">
    <property type="entry name" value="Molybdenum cofactor biosynthesis proteins"/>
    <property type="match status" value="1"/>
</dbReference>
<evidence type="ECO:0000259" key="2">
    <source>
        <dbReference type="SMART" id="SM00852"/>
    </source>
</evidence>
<dbReference type="InterPro" id="IPR036653">
    <property type="entry name" value="CinA-like_C"/>
</dbReference>
<dbReference type="CDD" id="cd00885">
    <property type="entry name" value="cinA"/>
    <property type="match status" value="1"/>
</dbReference>
<evidence type="ECO:0000313" key="3">
    <source>
        <dbReference type="EMBL" id="SPD75794.1"/>
    </source>
</evidence>
<dbReference type="InterPro" id="IPR050101">
    <property type="entry name" value="CinA"/>
</dbReference>
<reference evidence="3" key="1">
    <citation type="submission" date="2018-01" db="EMBL/GenBank/DDBJ databases">
        <authorList>
            <person name="Regsiter A."/>
            <person name="William W."/>
        </authorList>
    </citation>
    <scope>NUCLEOTIDE SEQUENCE</scope>
    <source>
        <strain evidence="3">TRIP AH-1</strain>
    </source>
</reference>
<dbReference type="Gene3D" id="3.30.70.2860">
    <property type="match status" value="1"/>
</dbReference>
<accession>A0A445N262</accession>
<dbReference type="InterPro" id="IPR036425">
    <property type="entry name" value="MoaB/Mog-like_dom_sf"/>
</dbReference>
<comment type="similarity">
    <text evidence="1">Belongs to the CinA family.</text>
</comment>
<dbReference type="NCBIfam" id="TIGR00200">
    <property type="entry name" value="cinA_nterm"/>
    <property type="match status" value="1"/>
</dbReference>
<dbReference type="InterPro" id="IPR001453">
    <property type="entry name" value="MoaB/Mog_dom"/>
</dbReference>
<dbReference type="PIRSF" id="PIRSF006728">
    <property type="entry name" value="CinA"/>
    <property type="match status" value="1"/>
</dbReference>
<dbReference type="Gene3D" id="3.90.950.20">
    <property type="entry name" value="CinA-like"/>
    <property type="match status" value="1"/>
</dbReference>
<dbReference type="Gene3D" id="3.40.980.10">
    <property type="entry name" value="MoaB/Mog-like domain"/>
    <property type="match status" value="1"/>
</dbReference>
<protein>
    <recommendedName>
        <fullName evidence="1">CinA-like protein</fullName>
    </recommendedName>
</protein>
<feature type="domain" description="MoaB/Mog" evidence="2">
    <location>
        <begin position="27"/>
        <end position="193"/>
    </location>
</feature>
<dbReference type="InterPro" id="IPR041424">
    <property type="entry name" value="CinA_KH"/>
</dbReference>